<dbReference type="SUPFAM" id="SSF53383">
    <property type="entry name" value="PLP-dependent transferases"/>
    <property type="match status" value="1"/>
</dbReference>
<name>A0ABT6CPL1_9SPHN</name>
<keyword evidence="2" id="KW-1185">Reference proteome</keyword>
<dbReference type="InterPro" id="IPR051446">
    <property type="entry name" value="HTH_trans_reg/aminotransferase"/>
</dbReference>
<accession>A0ABT6CPL1</accession>
<gene>
    <name evidence="1" type="ORF">POM99_21880</name>
</gene>
<dbReference type="Proteomes" id="UP001222770">
    <property type="component" value="Unassembled WGS sequence"/>
</dbReference>
<evidence type="ECO:0000313" key="1">
    <source>
        <dbReference type="EMBL" id="MDF8335859.1"/>
    </source>
</evidence>
<dbReference type="RefSeq" id="WP_277280896.1">
    <property type="nucleotide sequence ID" value="NZ_JAROCY010000051.1"/>
</dbReference>
<reference evidence="1 2" key="1">
    <citation type="submission" date="2023-03" db="EMBL/GenBank/DDBJ databases">
        <title>Novosphingobium cyanobacteriorum sp. nov., isolated from a eutrophic reservoir during the Microcystis bloom period.</title>
        <authorList>
            <person name="Kang M."/>
            <person name="Le V."/>
            <person name="Ko S.-R."/>
            <person name="Lee S.-A."/>
            <person name="Ahn C.-Y."/>
        </authorList>
    </citation>
    <scope>NUCLEOTIDE SEQUENCE [LARGE SCALE GENOMIC DNA]</scope>
    <source>
        <strain evidence="1 2">HBC54</strain>
    </source>
</reference>
<proteinExistence type="predicted"/>
<dbReference type="InterPro" id="IPR015422">
    <property type="entry name" value="PyrdxlP-dep_Trfase_small"/>
</dbReference>
<dbReference type="PANTHER" id="PTHR46577:SF1">
    <property type="entry name" value="HTH-TYPE TRANSCRIPTIONAL REGULATORY PROTEIN GABR"/>
    <property type="match status" value="1"/>
</dbReference>
<dbReference type="Gene3D" id="3.90.1150.10">
    <property type="entry name" value="Aspartate Aminotransferase, domain 1"/>
    <property type="match status" value="1"/>
</dbReference>
<dbReference type="EMBL" id="JAROCY010000051">
    <property type="protein sequence ID" value="MDF8335859.1"/>
    <property type="molecule type" value="Genomic_DNA"/>
</dbReference>
<organism evidence="1 2">
    <name type="scientific">Novosphingobium cyanobacteriorum</name>
    <dbReference type="NCBI Taxonomy" id="3024215"/>
    <lineage>
        <taxon>Bacteria</taxon>
        <taxon>Pseudomonadati</taxon>
        <taxon>Pseudomonadota</taxon>
        <taxon>Alphaproteobacteria</taxon>
        <taxon>Sphingomonadales</taxon>
        <taxon>Sphingomonadaceae</taxon>
        <taxon>Novosphingobium</taxon>
    </lineage>
</organism>
<evidence type="ECO:0008006" key="3">
    <source>
        <dbReference type="Google" id="ProtNLM"/>
    </source>
</evidence>
<sequence>MRLVYAARRAALTSLIATRLGANWLWRDESNAGLHLVLSLPHGLDDVQVAQRALEKGVLVRPLSRYYAGKEAERGLLLGFACVREDEMLDPVEKLAEVLARSGT</sequence>
<evidence type="ECO:0000313" key="2">
    <source>
        <dbReference type="Proteomes" id="UP001222770"/>
    </source>
</evidence>
<protein>
    <recommendedName>
        <fullName evidence="3">GntR family transcriptional regulator</fullName>
    </recommendedName>
</protein>
<dbReference type="PANTHER" id="PTHR46577">
    <property type="entry name" value="HTH-TYPE TRANSCRIPTIONAL REGULATORY PROTEIN GABR"/>
    <property type="match status" value="1"/>
</dbReference>
<dbReference type="InterPro" id="IPR015424">
    <property type="entry name" value="PyrdxlP-dep_Trfase"/>
</dbReference>
<comment type="caution">
    <text evidence="1">The sequence shown here is derived from an EMBL/GenBank/DDBJ whole genome shotgun (WGS) entry which is preliminary data.</text>
</comment>